<sequence>MSIKRKVTKIALAVSLGLCHPLAMANSGLDALLEANKSAKQVQTQPEKMPESEGKELIKNAFSMLNDIVWSQALPVKGMVMMVSRDGTQVLASTDGRILVKGGEVFDGWNRSPIATEANAKAVWLAKIDKVLGVSVKDMAAYYIGDLAKTEPDLVVFVDPLSKLNADLFNKLLSIKGKQIALLLTPLVNGKEAAIRARELWCAKDQSESLRLLVNSDFTTAPETLENCDIKKLSTTIGVTQFLQIRRLPYFVNGHGLHNVGLPDSLTDFISQTEK</sequence>
<proteinExistence type="predicted"/>
<feature type="signal peptide" evidence="1">
    <location>
        <begin position="1"/>
        <end position="25"/>
    </location>
</feature>
<feature type="chain" id="PRO_5023097933" description="DsbC family protein" evidence="1">
    <location>
        <begin position="26"/>
        <end position="275"/>
    </location>
</feature>
<organism evidence="2">
    <name type="scientific">Shewanella decolorationis</name>
    <dbReference type="NCBI Taxonomy" id="256839"/>
    <lineage>
        <taxon>Bacteria</taxon>
        <taxon>Pseudomonadati</taxon>
        <taxon>Pseudomonadota</taxon>
        <taxon>Gammaproteobacteria</taxon>
        <taxon>Alteromonadales</taxon>
        <taxon>Shewanellaceae</taxon>
        <taxon>Shewanella</taxon>
    </lineage>
</organism>
<accession>A0A5B8R3K1</accession>
<evidence type="ECO:0008006" key="3">
    <source>
        <dbReference type="Google" id="ProtNLM"/>
    </source>
</evidence>
<dbReference type="AlphaFoldDB" id="A0A5B8R3K1"/>
<name>A0A5B8R3K1_9GAMM</name>
<evidence type="ECO:0000256" key="1">
    <source>
        <dbReference type="SAM" id="SignalP"/>
    </source>
</evidence>
<protein>
    <recommendedName>
        <fullName evidence="3">DsbC family protein</fullName>
    </recommendedName>
</protein>
<keyword evidence="1" id="KW-0732">Signal</keyword>
<dbReference type="EMBL" id="CP031775">
    <property type="protein sequence ID" value="QDZ92947.1"/>
    <property type="molecule type" value="Genomic_DNA"/>
</dbReference>
<evidence type="ECO:0000313" key="2">
    <source>
        <dbReference type="EMBL" id="QDZ92947.1"/>
    </source>
</evidence>
<dbReference type="RefSeq" id="WP_208660777.1">
    <property type="nucleotide sequence ID" value="NZ_CP076856.1"/>
</dbReference>
<gene>
    <name evidence="2" type="ORF">D0436_22205</name>
</gene>
<dbReference type="Gene3D" id="3.40.30.10">
    <property type="entry name" value="Glutaredoxin"/>
    <property type="match status" value="1"/>
</dbReference>
<reference evidence="2" key="1">
    <citation type="journal article" date="2019" name="Ecotoxicol. Environ. Saf.">
        <title>Microbial characterization of heavy metal resistant bacterial strains isolated from an electroplating wastewater treatment plant.</title>
        <authorList>
            <person name="Cai X."/>
            <person name="Zheng X."/>
            <person name="Zhang D."/>
            <person name="Iqbal W."/>
            <person name="Liu C."/>
            <person name="Yang B."/>
            <person name="Zhao X."/>
            <person name="Lu X."/>
            <person name="Mao Y."/>
        </authorList>
    </citation>
    <scope>NUCLEOTIDE SEQUENCE [LARGE SCALE GENOMIC DNA]</scope>
    <source>
        <strain evidence="2">Ni1-3</strain>
    </source>
</reference>